<dbReference type="AlphaFoldDB" id="A0A0D2YK49"/>
<proteinExistence type="predicted"/>
<evidence type="ECO:0000313" key="1">
    <source>
        <dbReference type="EnsemblFungi" id="FOXG_16917P0"/>
    </source>
</evidence>
<dbReference type="EnsemblFungi" id="FOXG_16917T0">
    <property type="protein sequence ID" value="FOXG_16917P0"/>
    <property type="gene ID" value="FOXG_16917"/>
</dbReference>
<reference evidence="1" key="2">
    <citation type="submission" date="2025-08" db="UniProtKB">
        <authorList>
            <consortium name="EnsemblFungi"/>
        </authorList>
    </citation>
    <scope>IDENTIFICATION</scope>
    <source>
        <strain evidence="1">4287 / CBS 123668 / FGSC 9935 / NRRL 34936</strain>
    </source>
</reference>
<accession>A0A0D2YK49</accession>
<dbReference type="VEuPathDB" id="FungiDB:FOXG_16917"/>
<organism evidence="1 2">
    <name type="scientific">Fusarium oxysporum (strain Fo5176)</name>
    <name type="common">Fusarium vascular wilt</name>
    <dbReference type="NCBI Taxonomy" id="660025"/>
    <lineage>
        <taxon>Eukaryota</taxon>
        <taxon>Fungi</taxon>
        <taxon>Dikarya</taxon>
        <taxon>Ascomycota</taxon>
        <taxon>Pezizomycotina</taxon>
        <taxon>Sordariomycetes</taxon>
        <taxon>Hypocreomycetidae</taxon>
        <taxon>Hypocreales</taxon>
        <taxon>Nectriaceae</taxon>
        <taxon>Fusarium</taxon>
        <taxon>Fusarium oxysporum species complex</taxon>
    </lineage>
</organism>
<sequence length="154" mass="17142">MSDRTQLPSNEETSPSHAQLFIAISPPLDFKPKIDFQVPSRWMFAALNPTTTTWLTAQGRQNEARYALVKYDGPPAHSKFFEVASIPISELGDVEARVRSVLPEENPQGEAAFNRQYVRDVLKNLVDGGILGEDRARDALLAVETFSKLQLKAS</sequence>
<name>A0A0D2YK49_FUSOF</name>
<evidence type="ECO:0000313" key="2">
    <source>
        <dbReference type="Proteomes" id="UP000002489"/>
    </source>
</evidence>
<protein>
    <submittedName>
        <fullName evidence="1">Uncharacterized protein</fullName>
    </submittedName>
</protein>
<gene>
    <name evidence="1" type="primary">28957736</name>
</gene>
<dbReference type="Proteomes" id="UP000002489">
    <property type="component" value="Unassembled WGS sequence"/>
</dbReference>
<reference evidence="2" key="1">
    <citation type="journal article" date="2012" name="Mol. Plant Microbe Interact.">
        <title>A highly conserved effector in Fusarium oxysporum is required for full virulence on Arabidopsis.</title>
        <authorList>
            <person name="Thatcher L.F."/>
            <person name="Gardiner D.M."/>
            <person name="Kazan K."/>
            <person name="Manners J."/>
        </authorList>
    </citation>
    <scope>NUCLEOTIDE SEQUENCE [LARGE SCALE GENOMIC DNA]</scope>
    <source>
        <strain evidence="2">Fo5176</strain>
    </source>
</reference>